<evidence type="ECO:0000256" key="1">
    <source>
        <dbReference type="SAM" id="MobiDB-lite"/>
    </source>
</evidence>
<accession>A0A8S1CLE7</accession>
<reference evidence="2 3" key="1">
    <citation type="submission" date="2020-04" db="EMBL/GenBank/DDBJ databases">
        <authorList>
            <person name="Alioto T."/>
            <person name="Alioto T."/>
            <person name="Gomez Garrido J."/>
        </authorList>
    </citation>
    <scope>NUCLEOTIDE SEQUENCE [LARGE SCALE GENOMIC DNA]</scope>
</reference>
<feature type="region of interest" description="Disordered" evidence="1">
    <location>
        <begin position="110"/>
        <end position="136"/>
    </location>
</feature>
<keyword evidence="3" id="KW-1185">Reference proteome</keyword>
<evidence type="ECO:0000313" key="2">
    <source>
        <dbReference type="EMBL" id="CAB3370334.1"/>
    </source>
</evidence>
<dbReference type="EMBL" id="CADEPI010000052">
    <property type="protein sequence ID" value="CAB3370334.1"/>
    <property type="molecule type" value="Genomic_DNA"/>
</dbReference>
<feature type="compositionally biased region" description="Low complexity" evidence="1">
    <location>
        <begin position="34"/>
        <end position="43"/>
    </location>
</feature>
<sequence length="178" mass="19489">MIFSLELEKGVAHSVAKRVERPFLWRSTNEEKASSLSPDLSSTSRRRTPSRTTTLRKSLRRPRRLPGVTVQPATLVEVIATAERAEEKAEETTGVGSKKAEVIRSTSALINEEASEPFAEPELEEKKEEEAVAPEVSPVKLEALSKPVEEPTAAFVAAVTKLEPEAKVEEEAVNPCQG</sequence>
<feature type="compositionally biased region" description="Acidic residues" evidence="1">
    <location>
        <begin position="113"/>
        <end position="123"/>
    </location>
</feature>
<comment type="caution">
    <text evidence="2">The sequence shown here is derived from an EMBL/GenBank/DDBJ whole genome shotgun (WGS) entry which is preliminary data.</text>
</comment>
<evidence type="ECO:0000313" key="3">
    <source>
        <dbReference type="Proteomes" id="UP000494165"/>
    </source>
</evidence>
<dbReference type="AlphaFoldDB" id="A0A8S1CLE7"/>
<gene>
    <name evidence="2" type="ORF">CLODIP_2_CD10693</name>
</gene>
<dbReference type="Proteomes" id="UP000494165">
    <property type="component" value="Unassembled WGS sequence"/>
</dbReference>
<name>A0A8S1CLE7_9INSE</name>
<feature type="region of interest" description="Disordered" evidence="1">
    <location>
        <begin position="27"/>
        <end position="67"/>
    </location>
</feature>
<proteinExistence type="predicted"/>
<organism evidence="2 3">
    <name type="scientific">Cloeon dipterum</name>
    <dbReference type="NCBI Taxonomy" id="197152"/>
    <lineage>
        <taxon>Eukaryota</taxon>
        <taxon>Metazoa</taxon>
        <taxon>Ecdysozoa</taxon>
        <taxon>Arthropoda</taxon>
        <taxon>Hexapoda</taxon>
        <taxon>Insecta</taxon>
        <taxon>Pterygota</taxon>
        <taxon>Palaeoptera</taxon>
        <taxon>Ephemeroptera</taxon>
        <taxon>Pisciforma</taxon>
        <taxon>Baetidae</taxon>
        <taxon>Cloeon</taxon>
    </lineage>
</organism>
<protein>
    <submittedName>
        <fullName evidence="2">Uncharacterized protein</fullName>
    </submittedName>
</protein>